<evidence type="ECO:0000313" key="1">
    <source>
        <dbReference type="EMBL" id="CAI7994311.1"/>
    </source>
</evidence>
<keyword evidence="2" id="KW-1185">Reference proteome</keyword>
<dbReference type="AlphaFoldDB" id="A0AA35QWM7"/>
<gene>
    <name evidence="1" type="ORF">GBAR_LOCUS1424</name>
</gene>
<proteinExistence type="predicted"/>
<name>A0AA35QWM7_GEOBA</name>
<accession>A0AA35QWM7</accession>
<dbReference type="Proteomes" id="UP001174909">
    <property type="component" value="Unassembled WGS sequence"/>
</dbReference>
<evidence type="ECO:0000313" key="2">
    <source>
        <dbReference type="Proteomes" id="UP001174909"/>
    </source>
</evidence>
<protein>
    <submittedName>
        <fullName evidence="1">Uncharacterized protein</fullName>
    </submittedName>
</protein>
<organism evidence="1 2">
    <name type="scientific">Geodia barretti</name>
    <name type="common">Barrett's horny sponge</name>
    <dbReference type="NCBI Taxonomy" id="519541"/>
    <lineage>
        <taxon>Eukaryota</taxon>
        <taxon>Metazoa</taxon>
        <taxon>Porifera</taxon>
        <taxon>Demospongiae</taxon>
        <taxon>Heteroscleromorpha</taxon>
        <taxon>Tetractinellida</taxon>
        <taxon>Astrophorina</taxon>
        <taxon>Geodiidae</taxon>
        <taxon>Geodia</taxon>
    </lineage>
</organism>
<feature type="non-terminal residue" evidence="1">
    <location>
        <position position="44"/>
    </location>
</feature>
<sequence>KEQWAQSCHGESIILHHHPQLTSTICTRNTIAPADIVFILLHTD</sequence>
<reference evidence="1" key="1">
    <citation type="submission" date="2023-03" db="EMBL/GenBank/DDBJ databases">
        <authorList>
            <person name="Steffen K."/>
            <person name="Cardenas P."/>
        </authorList>
    </citation>
    <scope>NUCLEOTIDE SEQUENCE</scope>
</reference>
<dbReference type="EMBL" id="CASHTH010000211">
    <property type="protein sequence ID" value="CAI7994311.1"/>
    <property type="molecule type" value="Genomic_DNA"/>
</dbReference>
<comment type="caution">
    <text evidence="1">The sequence shown here is derived from an EMBL/GenBank/DDBJ whole genome shotgun (WGS) entry which is preliminary data.</text>
</comment>